<organism evidence="1">
    <name type="scientific">Marseillevirus LCMAC101</name>
    <dbReference type="NCBI Taxonomy" id="2506602"/>
    <lineage>
        <taxon>Viruses</taxon>
        <taxon>Varidnaviria</taxon>
        <taxon>Bamfordvirae</taxon>
        <taxon>Nucleocytoviricota</taxon>
        <taxon>Megaviricetes</taxon>
        <taxon>Pimascovirales</taxon>
        <taxon>Pimascovirales incertae sedis</taxon>
        <taxon>Marseilleviridae</taxon>
    </lineage>
</organism>
<gene>
    <name evidence="1" type="ORF">LCMAC101_06390</name>
</gene>
<dbReference type="EMBL" id="MK500329">
    <property type="protein sequence ID" value="QBK86044.1"/>
    <property type="molecule type" value="Genomic_DNA"/>
</dbReference>
<evidence type="ECO:0000313" key="1">
    <source>
        <dbReference type="EMBL" id="QBK86044.1"/>
    </source>
</evidence>
<name>A0A481YU44_9VIRU</name>
<sequence>MTEIGPKVNIENIRQVSKDAQGRLNREEQENTDKLLKKVLDHISIKARSGSSSHISVGLHDIHHKEIYPLADREEVLKILKDRGFEASIGRAHPAFPDCDCRGEPCMDWLRVENTWSCCD</sequence>
<protein>
    <submittedName>
        <fullName evidence="1">Uncharacterized protein</fullName>
    </submittedName>
</protein>
<proteinExistence type="predicted"/>
<accession>A0A481YU44</accession>
<reference evidence="1" key="1">
    <citation type="journal article" date="2019" name="MBio">
        <title>Virus Genomes from Deep Sea Sediments Expand the Ocean Megavirome and Support Independent Origins of Viral Gigantism.</title>
        <authorList>
            <person name="Backstrom D."/>
            <person name="Yutin N."/>
            <person name="Jorgensen S.L."/>
            <person name="Dharamshi J."/>
            <person name="Homa F."/>
            <person name="Zaremba-Niedwiedzka K."/>
            <person name="Spang A."/>
            <person name="Wolf Y.I."/>
            <person name="Koonin E.V."/>
            <person name="Ettema T.J."/>
        </authorList>
    </citation>
    <scope>NUCLEOTIDE SEQUENCE</scope>
</reference>